<dbReference type="Proteomes" id="UP000019335">
    <property type="component" value="Chromosome 16"/>
</dbReference>
<proteinExistence type="predicted"/>
<dbReference type="AlphaFoldDB" id="W7TT23"/>
<name>W7TT23_9STRA</name>
<dbReference type="InterPro" id="IPR027417">
    <property type="entry name" value="P-loop_NTPase"/>
</dbReference>
<gene>
    <name evidence="2" type="ORF">Naga_100030g17</name>
</gene>
<evidence type="ECO:0000313" key="2">
    <source>
        <dbReference type="EMBL" id="EWM23706.1"/>
    </source>
</evidence>
<sequence>MPSGSKKQQIRYQQQYQDVVMAEQLDDIVLRRGPASTPALPDRLVLSSLDSRRLRVKAGDWLLISGSQPEKESRVNQENEDCPRRDSGGLRLMLRAWPGSNVPQGTAVGGGPLLSGQFFGKRRQGEDVNVSVRALPAMAKWLAASKVVLRVVPEGDGRESTGGGARETSRRDTPSQSSVAPVLFWKARLHSVLVGQLVFPGLRLAFASLGQGVSFEVVEVRAARGEMAGGAESMPDLATLTLKEVTAPQEPRVGLDLESVCEVLPGTRVAVAGLFPHGKAETATGWRGEPSGAKWGERLVEGGWWASVGGLEAVVEELRQGVEQSLDSLHVFLDRGLRPARGFLLVGPSGTGKTTLLR</sequence>
<accession>W7TT23</accession>
<dbReference type="OrthoDB" id="10251412at2759"/>
<evidence type="ECO:0000313" key="3">
    <source>
        <dbReference type="Proteomes" id="UP000019335"/>
    </source>
</evidence>
<keyword evidence="3" id="KW-1185">Reference proteome</keyword>
<reference evidence="2 3" key="1">
    <citation type="journal article" date="2014" name="Mol. Plant">
        <title>Chromosome Scale Genome Assembly and Transcriptome Profiling of Nannochloropsis gaditana in Nitrogen Depletion.</title>
        <authorList>
            <person name="Corteggiani Carpinelli E."/>
            <person name="Telatin A."/>
            <person name="Vitulo N."/>
            <person name="Forcato C."/>
            <person name="D'Angelo M."/>
            <person name="Schiavon R."/>
            <person name="Vezzi A."/>
            <person name="Giacometti G.M."/>
            <person name="Morosinotto T."/>
            <person name="Valle G."/>
        </authorList>
    </citation>
    <scope>NUCLEOTIDE SEQUENCE [LARGE SCALE GENOMIC DNA]</scope>
    <source>
        <strain evidence="2 3">B-31</strain>
    </source>
</reference>
<evidence type="ECO:0000256" key="1">
    <source>
        <dbReference type="SAM" id="MobiDB-lite"/>
    </source>
</evidence>
<dbReference type="SUPFAM" id="SSF52540">
    <property type="entry name" value="P-loop containing nucleoside triphosphate hydrolases"/>
    <property type="match status" value="1"/>
</dbReference>
<dbReference type="EMBL" id="AZIL01001543">
    <property type="protein sequence ID" value="EWM23706.1"/>
    <property type="molecule type" value="Genomic_DNA"/>
</dbReference>
<comment type="caution">
    <text evidence="2">The sequence shown here is derived from an EMBL/GenBank/DDBJ whole genome shotgun (WGS) entry which is preliminary data.</text>
</comment>
<dbReference type="Gene3D" id="3.40.50.300">
    <property type="entry name" value="P-loop containing nucleotide triphosphate hydrolases"/>
    <property type="match status" value="1"/>
</dbReference>
<organism evidence="2 3">
    <name type="scientific">Nannochloropsis gaditana</name>
    <dbReference type="NCBI Taxonomy" id="72520"/>
    <lineage>
        <taxon>Eukaryota</taxon>
        <taxon>Sar</taxon>
        <taxon>Stramenopiles</taxon>
        <taxon>Ochrophyta</taxon>
        <taxon>Eustigmatophyceae</taxon>
        <taxon>Eustigmatales</taxon>
        <taxon>Monodopsidaceae</taxon>
        <taxon>Nannochloropsis</taxon>
    </lineage>
</organism>
<protein>
    <submittedName>
        <fullName evidence="2">Aaa family cdc48 subfamily</fullName>
    </submittedName>
</protein>
<feature type="region of interest" description="Disordered" evidence="1">
    <location>
        <begin position="154"/>
        <end position="175"/>
    </location>
</feature>